<evidence type="ECO:0008006" key="3">
    <source>
        <dbReference type="Google" id="ProtNLM"/>
    </source>
</evidence>
<gene>
    <name evidence="1" type="ORF">Pa4123_61720</name>
</gene>
<keyword evidence="2" id="KW-1185">Reference proteome</keyword>
<dbReference type="RefSeq" id="WP_281901521.1">
    <property type="nucleotide sequence ID" value="NZ_BSDI01000038.1"/>
</dbReference>
<reference evidence="1" key="1">
    <citation type="submission" date="2022-12" db="EMBL/GenBank/DDBJ databases">
        <title>New Phytohabitans aurantiacus sp. RD004123 nov., an actinomycete isolated from soil.</title>
        <authorList>
            <person name="Triningsih D.W."/>
            <person name="Harunari E."/>
            <person name="Igarashi Y."/>
        </authorList>
    </citation>
    <scope>NUCLEOTIDE SEQUENCE</scope>
    <source>
        <strain evidence="1">RD004123</strain>
    </source>
</reference>
<organism evidence="1 2">
    <name type="scientific">Phytohabitans aurantiacus</name>
    <dbReference type="NCBI Taxonomy" id="3016789"/>
    <lineage>
        <taxon>Bacteria</taxon>
        <taxon>Bacillati</taxon>
        <taxon>Actinomycetota</taxon>
        <taxon>Actinomycetes</taxon>
        <taxon>Micromonosporales</taxon>
        <taxon>Micromonosporaceae</taxon>
    </lineage>
</organism>
<comment type="caution">
    <text evidence="1">The sequence shown here is derived from an EMBL/GenBank/DDBJ whole genome shotgun (WGS) entry which is preliminary data.</text>
</comment>
<accession>A0ABQ5R2Y0</accession>
<dbReference type="EMBL" id="BSDI01000038">
    <property type="protein sequence ID" value="GLI00896.1"/>
    <property type="molecule type" value="Genomic_DNA"/>
</dbReference>
<protein>
    <recommendedName>
        <fullName evidence="3">Transcriptional regulator</fullName>
    </recommendedName>
</protein>
<sequence length="104" mass="10832">MTAPSQIGDLSPAVNLIVQPLVLESLQAIDEGKALEDALPADTDAVALNAAVRRLVAVGAVLASPAGPFGRHTLTERGTQLLKLLDELDAHMPEPTRRDSTSAA</sequence>
<evidence type="ECO:0000313" key="1">
    <source>
        <dbReference type="EMBL" id="GLI00896.1"/>
    </source>
</evidence>
<name>A0ABQ5R2Y0_9ACTN</name>
<dbReference type="Proteomes" id="UP001144280">
    <property type="component" value="Unassembled WGS sequence"/>
</dbReference>
<evidence type="ECO:0000313" key="2">
    <source>
        <dbReference type="Proteomes" id="UP001144280"/>
    </source>
</evidence>
<proteinExistence type="predicted"/>